<name>A0AAV9BIL0_ACOGR</name>
<reference evidence="1" key="1">
    <citation type="journal article" date="2023" name="Nat. Commun.">
        <title>Diploid and tetraploid genomes of Acorus and the evolution of monocots.</title>
        <authorList>
            <person name="Ma L."/>
            <person name="Liu K.W."/>
            <person name="Li Z."/>
            <person name="Hsiao Y.Y."/>
            <person name="Qi Y."/>
            <person name="Fu T."/>
            <person name="Tang G.D."/>
            <person name="Zhang D."/>
            <person name="Sun W.H."/>
            <person name="Liu D.K."/>
            <person name="Li Y."/>
            <person name="Chen G.Z."/>
            <person name="Liu X.D."/>
            <person name="Liao X.Y."/>
            <person name="Jiang Y.T."/>
            <person name="Yu X."/>
            <person name="Hao Y."/>
            <person name="Huang J."/>
            <person name="Zhao X.W."/>
            <person name="Ke S."/>
            <person name="Chen Y.Y."/>
            <person name="Wu W.L."/>
            <person name="Hsu J.L."/>
            <person name="Lin Y.F."/>
            <person name="Huang M.D."/>
            <person name="Li C.Y."/>
            <person name="Huang L."/>
            <person name="Wang Z.W."/>
            <person name="Zhao X."/>
            <person name="Zhong W.Y."/>
            <person name="Peng D.H."/>
            <person name="Ahmad S."/>
            <person name="Lan S."/>
            <person name="Zhang J.S."/>
            <person name="Tsai W.C."/>
            <person name="Van de Peer Y."/>
            <person name="Liu Z.J."/>
        </authorList>
    </citation>
    <scope>NUCLEOTIDE SEQUENCE</scope>
    <source>
        <strain evidence="1">SCP</strain>
    </source>
</reference>
<gene>
    <name evidence="1" type="ORF">QJS04_geneDACA005757</name>
</gene>
<comment type="caution">
    <text evidence="1">The sequence shown here is derived from an EMBL/GenBank/DDBJ whole genome shotgun (WGS) entry which is preliminary data.</text>
</comment>
<protein>
    <submittedName>
        <fullName evidence="1">Uncharacterized protein</fullName>
    </submittedName>
</protein>
<dbReference type="EMBL" id="JAUJYN010000003">
    <property type="protein sequence ID" value="KAK1275947.1"/>
    <property type="molecule type" value="Genomic_DNA"/>
</dbReference>
<organism evidence="1 2">
    <name type="scientific">Acorus gramineus</name>
    <name type="common">Dwarf sweet flag</name>
    <dbReference type="NCBI Taxonomy" id="55184"/>
    <lineage>
        <taxon>Eukaryota</taxon>
        <taxon>Viridiplantae</taxon>
        <taxon>Streptophyta</taxon>
        <taxon>Embryophyta</taxon>
        <taxon>Tracheophyta</taxon>
        <taxon>Spermatophyta</taxon>
        <taxon>Magnoliopsida</taxon>
        <taxon>Liliopsida</taxon>
        <taxon>Acoraceae</taxon>
        <taxon>Acorus</taxon>
    </lineage>
</organism>
<dbReference type="Proteomes" id="UP001179952">
    <property type="component" value="Unassembled WGS sequence"/>
</dbReference>
<evidence type="ECO:0000313" key="1">
    <source>
        <dbReference type="EMBL" id="KAK1275947.1"/>
    </source>
</evidence>
<evidence type="ECO:0000313" key="2">
    <source>
        <dbReference type="Proteomes" id="UP001179952"/>
    </source>
</evidence>
<sequence>MTSTSAVILCSAAKSIISCVSSIPPMQLPAMTFPPACICSAFLLTKNSSAPRCLIASSSLLGDVLITVTFVPNALANFTATWPRPPRPTIPTCLPGSLRLKYLRGV</sequence>
<reference evidence="1" key="2">
    <citation type="submission" date="2023-06" db="EMBL/GenBank/DDBJ databases">
        <authorList>
            <person name="Ma L."/>
            <person name="Liu K.-W."/>
            <person name="Li Z."/>
            <person name="Hsiao Y.-Y."/>
            <person name="Qi Y."/>
            <person name="Fu T."/>
            <person name="Tang G."/>
            <person name="Zhang D."/>
            <person name="Sun W.-H."/>
            <person name="Liu D.-K."/>
            <person name="Li Y."/>
            <person name="Chen G.-Z."/>
            <person name="Liu X.-D."/>
            <person name="Liao X.-Y."/>
            <person name="Jiang Y.-T."/>
            <person name="Yu X."/>
            <person name="Hao Y."/>
            <person name="Huang J."/>
            <person name="Zhao X.-W."/>
            <person name="Ke S."/>
            <person name="Chen Y.-Y."/>
            <person name="Wu W.-L."/>
            <person name="Hsu J.-L."/>
            <person name="Lin Y.-F."/>
            <person name="Huang M.-D."/>
            <person name="Li C.-Y."/>
            <person name="Huang L."/>
            <person name="Wang Z.-W."/>
            <person name="Zhao X."/>
            <person name="Zhong W.-Y."/>
            <person name="Peng D.-H."/>
            <person name="Ahmad S."/>
            <person name="Lan S."/>
            <person name="Zhang J.-S."/>
            <person name="Tsai W.-C."/>
            <person name="Van De Peer Y."/>
            <person name="Liu Z.-J."/>
        </authorList>
    </citation>
    <scope>NUCLEOTIDE SEQUENCE</scope>
    <source>
        <strain evidence="1">SCP</strain>
        <tissue evidence="1">Leaves</tissue>
    </source>
</reference>
<keyword evidence="2" id="KW-1185">Reference proteome</keyword>
<dbReference type="AlphaFoldDB" id="A0AAV9BIL0"/>
<accession>A0AAV9BIL0</accession>
<proteinExistence type="predicted"/>